<evidence type="ECO:0000256" key="1">
    <source>
        <dbReference type="SAM" id="SignalP"/>
    </source>
</evidence>
<proteinExistence type="predicted"/>
<gene>
    <name evidence="2" type="ORF">ES754_01155</name>
</gene>
<evidence type="ECO:0008006" key="4">
    <source>
        <dbReference type="Google" id="ProtNLM"/>
    </source>
</evidence>
<keyword evidence="3" id="KW-1185">Reference proteome</keyword>
<keyword evidence="1" id="KW-0732">Signal</keyword>
<feature type="signal peptide" evidence="1">
    <location>
        <begin position="1"/>
        <end position="27"/>
    </location>
</feature>
<dbReference type="OrthoDB" id="6656160at2"/>
<dbReference type="AlphaFoldDB" id="A0A5C7A753"/>
<name>A0A5C7A753_9GAMM</name>
<accession>A0A5C7A753</accession>
<sequence length="269" mass="28127">MTIKLDVPTSVIAGVLTGALLATSATAAPKIIVTQPVAASTTVVEQYSDGKVATITTTPNSISMQDGIPFSVTQISNVPRHTVHQGVTTVTTLPVTNQASPITVVTTPVNTVAQVLTMTTNTIAINNPATGPLTLDTLQLKPVFSTPGIVSAQTKVMKILKNSTGQEFAVPANHVVSGDVIEYHTTYTNTSAQPIHQLNATVSLPNGVNLVSLNSPLPTLATTGGGRYQTIQQMGNNVVIQEAYSGLQWNLVNLAANTPQTVIIRAKVQ</sequence>
<reference evidence="2 3" key="1">
    <citation type="submission" date="2019-08" db="EMBL/GenBank/DDBJ databases">
        <title>Genome sequence of Psychrobacter frigidicola ACAM304 (type strain).</title>
        <authorList>
            <person name="Bowman J.P."/>
        </authorList>
    </citation>
    <scope>NUCLEOTIDE SEQUENCE [LARGE SCALE GENOMIC DNA]</scope>
    <source>
        <strain evidence="2 3">ACAM 304</strain>
    </source>
</reference>
<protein>
    <recommendedName>
        <fullName evidence="4">DUF11 domain-containing protein</fullName>
    </recommendedName>
</protein>
<evidence type="ECO:0000313" key="2">
    <source>
        <dbReference type="EMBL" id="TXD97626.1"/>
    </source>
</evidence>
<dbReference type="RefSeq" id="WP_147221305.1">
    <property type="nucleotide sequence ID" value="NZ_CAJGYY010000001.1"/>
</dbReference>
<evidence type="ECO:0000313" key="3">
    <source>
        <dbReference type="Proteomes" id="UP000321903"/>
    </source>
</evidence>
<dbReference type="Proteomes" id="UP000321903">
    <property type="component" value="Unassembled WGS sequence"/>
</dbReference>
<dbReference type="EMBL" id="VORZ01000001">
    <property type="protein sequence ID" value="TXD97626.1"/>
    <property type="molecule type" value="Genomic_DNA"/>
</dbReference>
<comment type="caution">
    <text evidence="2">The sequence shown here is derived from an EMBL/GenBank/DDBJ whole genome shotgun (WGS) entry which is preliminary data.</text>
</comment>
<organism evidence="2 3">
    <name type="scientific">Psychrobacter frigidicola</name>
    <dbReference type="NCBI Taxonomy" id="45611"/>
    <lineage>
        <taxon>Bacteria</taxon>
        <taxon>Pseudomonadati</taxon>
        <taxon>Pseudomonadota</taxon>
        <taxon>Gammaproteobacteria</taxon>
        <taxon>Moraxellales</taxon>
        <taxon>Moraxellaceae</taxon>
        <taxon>Psychrobacter</taxon>
    </lineage>
</organism>
<feature type="chain" id="PRO_5022861714" description="DUF11 domain-containing protein" evidence="1">
    <location>
        <begin position="28"/>
        <end position="269"/>
    </location>
</feature>